<reference evidence="7 8" key="1">
    <citation type="submission" date="2014-02" db="EMBL/GenBank/DDBJ databases">
        <title>The genome sequence of Colletotrichum simmondsii CBS122122.</title>
        <authorList>
            <person name="Baroncelli R."/>
            <person name="Thon M.R."/>
        </authorList>
    </citation>
    <scope>NUCLEOTIDE SEQUENCE [LARGE SCALE GENOMIC DNA]</scope>
    <source>
        <strain evidence="7 8">CBS122122</strain>
    </source>
</reference>
<evidence type="ECO:0000313" key="7">
    <source>
        <dbReference type="EMBL" id="KXH25349.1"/>
    </source>
</evidence>
<gene>
    <name evidence="7" type="ORF">CSIM01_12877</name>
</gene>
<dbReference type="InterPro" id="IPR029032">
    <property type="entry name" value="AhpD-like"/>
</dbReference>
<accession>A0A135RP67</accession>
<dbReference type="Gene3D" id="1.20.1290.10">
    <property type="entry name" value="AhpD-like"/>
    <property type="match status" value="1"/>
</dbReference>
<keyword evidence="4" id="KW-0804">Transcription</keyword>
<keyword evidence="3" id="KW-0238">DNA-binding</keyword>
<keyword evidence="2" id="KW-0805">Transcription regulation</keyword>
<keyword evidence="1" id="KW-0862">Zinc</keyword>
<dbReference type="PANTHER" id="PTHR47171:SF3">
    <property type="entry name" value="FARA-RELATED"/>
    <property type="match status" value="1"/>
</dbReference>
<evidence type="ECO:0000259" key="6">
    <source>
        <dbReference type="SMART" id="SM00906"/>
    </source>
</evidence>
<comment type="caution">
    <text evidence="7">The sequence shown here is derived from an EMBL/GenBank/DDBJ whole genome shotgun (WGS) entry which is preliminary data.</text>
</comment>
<name>A0A135RP67_9PEZI</name>
<dbReference type="SMART" id="SM00906">
    <property type="entry name" value="Fungal_trans"/>
    <property type="match status" value="1"/>
</dbReference>
<dbReference type="CDD" id="cd12148">
    <property type="entry name" value="fungal_TF_MHR"/>
    <property type="match status" value="1"/>
</dbReference>
<organism evidence="7 8">
    <name type="scientific">Colletotrichum simmondsii</name>
    <dbReference type="NCBI Taxonomy" id="703756"/>
    <lineage>
        <taxon>Eukaryota</taxon>
        <taxon>Fungi</taxon>
        <taxon>Dikarya</taxon>
        <taxon>Ascomycota</taxon>
        <taxon>Pezizomycotina</taxon>
        <taxon>Sordariomycetes</taxon>
        <taxon>Hypocreomycetidae</taxon>
        <taxon>Glomerellales</taxon>
        <taxon>Glomerellaceae</taxon>
        <taxon>Colletotrichum</taxon>
        <taxon>Colletotrichum acutatum species complex</taxon>
    </lineage>
</organism>
<feature type="domain" description="Xylanolytic transcriptional activator regulatory" evidence="6">
    <location>
        <begin position="140"/>
        <end position="210"/>
    </location>
</feature>
<dbReference type="AlphaFoldDB" id="A0A135RP67"/>
<evidence type="ECO:0000256" key="1">
    <source>
        <dbReference type="ARBA" id="ARBA00022833"/>
    </source>
</evidence>
<evidence type="ECO:0000313" key="8">
    <source>
        <dbReference type="Proteomes" id="UP000070328"/>
    </source>
</evidence>
<dbReference type="InterPro" id="IPR003779">
    <property type="entry name" value="CMD-like"/>
</dbReference>
<dbReference type="Pfam" id="PF04082">
    <property type="entry name" value="Fungal_trans"/>
    <property type="match status" value="1"/>
</dbReference>
<evidence type="ECO:0000256" key="3">
    <source>
        <dbReference type="ARBA" id="ARBA00023125"/>
    </source>
</evidence>
<evidence type="ECO:0000256" key="2">
    <source>
        <dbReference type="ARBA" id="ARBA00023015"/>
    </source>
</evidence>
<dbReference type="Proteomes" id="UP000070328">
    <property type="component" value="Unassembled WGS sequence"/>
</dbReference>
<dbReference type="Pfam" id="PF02627">
    <property type="entry name" value="CMD"/>
    <property type="match status" value="1"/>
</dbReference>
<dbReference type="GO" id="GO:0003677">
    <property type="term" value="F:DNA binding"/>
    <property type="evidence" value="ECO:0007669"/>
    <property type="project" value="UniProtKB-KW"/>
</dbReference>
<protein>
    <recommendedName>
        <fullName evidence="6">Xylanolytic transcriptional activator regulatory domain-containing protein</fullName>
    </recommendedName>
</protein>
<sequence>MHDPIKTPPTVVLDNLTTGNAGVNEAILRVTGASILPQPVLLQALKDSFFEHVVFYYYMVDPGDVAGPNASVLLQQAVCLAGSLMRHGKDSVGLAASQYEKAKTLIHTGFEPDQLTVLKSLCLMSCWSASSPYLVTLDGPWHWTGMASRMALQLGLQKQSSYSNRQGAGCLRRIFWHLQTSEILMTACWGRPLLLRPEDTDVPPLSEEDFTVQNFDAIATTWMTKLVQIVGVITTLKFRKGGSTSAEAEAVVTSLYGWLADLPEDLRLFNLHGTRKPFNQQRAETFIFYFVAIILTQTISRSTSLTWRTSPASVLAASCAARLYDEIRCRERVVHLIHYHAFLVLTVGVVLISHQPQSQEKEIILRRDLDVVHSVLEGMSAKYGGARAILQKLKDAPRDFGGERVDETSFSRSETAGSYGSSTAKIVQHHMGDLFAFPSEMCENMDILSQDNDTRDEIVFQDDAFGNFGQMGEDFDDITTFMDVLGMGFTNFDGGNGKPSRVQDRNRIMSEPSEKLVQGAQMAQAFLGPKLLSVIQEQARDDLPSKVSAEYIAEVCFSSYARPELEFKERSLVNIGMMIALNRTPELRIHIAAALNLGISEEKIVETCRHAMIYCGVPAGREALAVASDIFAKVKGTTKEERAKMS</sequence>
<keyword evidence="8" id="KW-1185">Reference proteome</keyword>
<keyword evidence="5" id="KW-0539">Nucleus</keyword>
<dbReference type="GO" id="GO:0008270">
    <property type="term" value="F:zinc ion binding"/>
    <property type="evidence" value="ECO:0007669"/>
    <property type="project" value="InterPro"/>
</dbReference>
<dbReference type="SUPFAM" id="SSF69118">
    <property type="entry name" value="AhpD-like"/>
    <property type="match status" value="1"/>
</dbReference>
<dbReference type="OrthoDB" id="39175at2759"/>
<dbReference type="GO" id="GO:0051920">
    <property type="term" value="F:peroxiredoxin activity"/>
    <property type="evidence" value="ECO:0007669"/>
    <property type="project" value="InterPro"/>
</dbReference>
<dbReference type="PANTHER" id="PTHR47171">
    <property type="entry name" value="FARA-RELATED"/>
    <property type="match status" value="1"/>
</dbReference>
<evidence type="ECO:0000256" key="4">
    <source>
        <dbReference type="ARBA" id="ARBA00023163"/>
    </source>
</evidence>
<dbReference type="InterPro" id="IPR052073">
    <property type="entry name" value="Amide_Lactam_Regulators"/>
</dbReference>
<dbReference type="GO" id="GO:0006351">
    <property type="term" value="P:DNA-templated transcription"/>
    <property type="evidence" value="ECO:0007669"/>
    <property type="project" value="InterPro"/>
</dbReference>
<dbReference type="EMBL" id="JFBX01000916">
    <property type="protein sequence ID" value="KXH25349.1"/>
    <property type="molecule type" value="Genomic_DNA"/>
</dbReference>
<evidence type="ECO:0000256" key="5">
    <source>
        <dbReference type="ARBA" id="ARBA00023242"/>
    </source>
</evidence>
<dbReference type="InterPro" id="IPR007219">
    <property type="entry name" value="XnlR_reg_dom"/>
</dbReference>
<proteinExistence type="predicted"/>